<dbReference type="EMBL" id="BARW01026354">
    <property type="protein sequence ID" value="GAJ04569.1"/>
    <property type="molecule type" value="Genomic_DNA"/>
</dbReference>
<evidence type="ECO:0000313" key="1">
    <source>
        <dbReference type="EMBL" id="GAJ04569.1"/>
    </source>
</evidence>
<name>X1TH32_9ZZZZ</name>
<sequence>TALLPILNSTFGWGIPAETALGLVAYIIGRSGVKAAKVLKEKP</sequence>
<feature type="non-terminal residue" evidence="1">
    <location>
        <position position="1"/>
    </location>
</feature>
<accession>X1TH32</accession>
<protein>
    <recommendedName>
        <fullName evidence="2">Holin</fullName>
    </recommendedName>
</protein>
<comment type="caution">
    <text evidence="1">The sequence shown here is derived from an EMBL/GenBank/DDBJ whole genome shotgun (WGS) entry which is preliminary data.</text>
</comment>
<gene>
    <name evidence="1" type="ORF">S12H4_42998</name>
</gene>
<proteinExistence type="predicted"/>
<reference evidence="1" key="1">
    <citation type="journal article" date="2014" name="Front. Microbiol.">
        <title>High frequency of phylogenetically diverse reductive dehalogenase-homologous genes in deep subseafloor sedimentary metagenomes.</title>
        <authorList>
            <person name="Kawai M."/>
            <person name="Futagami T."/>
            <person name="Toyoda A."/>
            <person name="Takaki Y."/>
            <person name="Nishi S."/>
            <person name="Hori S."/>
            <person name="Arai W."/>
            <person name="Tsubouchi T."/>
            <person name="Morono Y."/>
            <person name="Uchiyama I."/>
            <person name="Ito T."/>
            <person name="Fujiyama A."/>
            <person name="Inagaki F."/>
            <person name="Takami H."/>
        </authorList>
    </citation>
    <scope>NUCLEOTIDE SEQUENCE</scope>
    <source>
        <strain evidence="1">Expedition CK06-06</strain>
    </source>
</reference>
<organism evidence="1">
    <name type="scientific">marine sediment metagenome</name>
    <dbReference type="NCBI Taxonomy" id="412755"/>
    <lineage>
        <taxon>unclassified sequences</taxon>
        <taxon>metagenomes</taxon>
        <taxon>ecological metagenomes</taxon>
    </lineage>
</organism>
<evidence type="ECO:0008006" key="2">
    <source>
        <dbReference type="Google" id="ProtNLM"/>
    </source>
</evidence>
<dbReference type="AlphaFoldDB" id="X1TH32"/>